<dbReference type="Pfam" id="PF00590">
    <property type="entry name" value="TP_methylase"/>
    <property type="match status" value="1"/>
</dbReference>
<dbReference type="GO" id="GO:0008168">
    <property type="term" value="F:methyltransferase activity"/>
    <property type="evidence" value="ECO:0007669"/>
    <property type="project" value="UniProtKB-KW"/>
</dbReference>
<protein>
    <submittedName>
        <fullName evidence="7">Precorrin-3B C17-methyltransferase</fullName>
    </submittedName>
</protein>
<dbReference type="PANTHER" id="PTHR47036:SF1">
    <property type="entry name" value="COBALT-FACTOR III C(17)-METHYLTRANSFERASE-RELATED"/>
    <property type="match status" value="1"/>
</dbReference>
<evidence type="ECO:0000259" key="6">
    <source>
        <dbReference type="Pfam" id="PF00590"/>
    </source>
</evidence>
<organism evidence="7 8">
    <name type="scientific">Candidatus Desulfovibrio kirbyi</name>
    <dbReference type="NCBI Taxonomy" id="2696086"/>
    <lineage>
        <taxon>Bacteria</taxon>
        <taxon>Pseudomonadati</taxon>
        <taxon>Thermodesulfobacteriota</taxon>
        <taxon>Desulfovibrionia</taxon>
        <taxon>Desulfovibrionales</taxon>
        <taxon>Desulfovibrionaceae</taxon>
        <taxon>Desulfovibrio</taxon>
    </lineage>
</organism>
<dbReference type="EMBL" id="BLLL01000023">
    <property type="protein sequence ID" value="GFH63462.1"/>
    <property type="molecule type" value="Genomic_DNA"/>
</dbReference>
<dbReference type="InterPro" id="IPR014777">
    <property type="entry name" value="4pyrrole_Mease_sub1"/>
</dbReference>
<evidence type="ECO:0000256" key="5">
    <source>
        <dbReference type="ARBA" id="ARBA00022691"/>
    </source>
</evidence>
<keyword evidence="3 7" id="KW-0489">Methyltransferase</keyword>
<keyword evidence="5" id="KW-0949">S-adenosyl-L-methionine</keyword>
<name>A0A6L2R7K2_9BACT</name>
<dbReference type="InterPro" id="IPR051810">
    <property type="entry name" value="Precorrin_MeTrfase"/>
</dbReference>
<reference evidence="7 8" key="1">
    <citation type="journal article" date="2020" name="ISME J.">
        <title>Parallel Reductive Genome Evolution in Desulfovibrio Ectosymbionts Independently Acquired by Trichonympha Protists in the Termite Gut.</title>
        <authorList>
            <person name="Takeuchi M."/>
            <person name="Kuwahara H."/>
            <person name="Murakami T."/>
            <person name="Takahashi K."/>
            <person name="Kajitani R."/>
            <person name="Toyoda A."/>
            <person name="Itoh T."/>
            <person name="Ohkuma M."/>
            <person name="Hongoh Y."/>
        </authorList>
    </citation>
    <scope>NUCLEOTIDE SEQUENCE [LARGE SCALE GENOMIC DNA]</scope>
    <source>
        <strain evidence="7">ZnDsv-02</strain>
    </source>
</reference>
<accession>A0A6L2R7K2</accession>
<evidence type="ECO:0000256" key="4">
    <source>
        <dbReference type="ARBA" id="ARBA00022679"/>
    </source>
</evidence>
<comment type="pathway">
    <text evidence="1">Cofactor biosynthesis; adenosylcobalamin biosynthesis.</text>
</comment>
<dbReference type="InterPro" id="IPR035996">
    <property type="entry name" value="4pyrrol_Methylase_sf"/>
</dbReference>
<keyword evidence="2" id="KW-0169">Cobalamin biosynthesis</keyword>
<dbReference type="Proteomes" id="UP000505077">
    <property type="component" value="Unassembled WGS sequence"/>
</dbReference>
<evidence type="ECO:0000256" key="2">
    <source>
        <dbReference type="ARBA" id="ARBA00022573"/>
    </source>
</evidence>
<evidence type="ECO:0000313" key="8">
    <source>
        <dbReference type="Proteomes" id="UP000505077"/>
    </source>
</evidence>
<dbReference type="InterPro" id="IPR000878">
    <property type="entry name" value="4pyrrol_Mease"/>
</dbReference>
<gene>
    <name evidence="7" type="primary">cbiH</name>
    <name evidence="7" type="ORF">ZNDK_1233</name>
</gene>
<dbReference type="AlphaFoldDB" id="A0A6L2R7K2"/>
<comment type="caution">
    <text evidence="7">The sequence shown here is derived from an EMBL/GenBank/DDBJ whole genome shotgun (WGS) entry which is preliminary data.</text>
</comment>
<dbReference type="InterPro" id="IPR014776">
    <property type="entry name" value="4pyrrole_Mease_sub2"/>
</dbReference>
<dbReference type="NCBIfam" id="TIGR01466">
    <property type="entry name" value="cobJ_cbiH"/>
    <property type="match status" value="1"/>
</dbReference>
<evidence type="ECO:0000256" key="3">
    <source>
        <dbReference type="ARBA" id="ARBA00022603"/>
    </source>
</evidence>
<feature type="domain" description="Tetrapyrrole methylase" evidence="6">
    <location>
        <begin position="6"/>
        <end position="211"/>
    </location>
</feature>
<dbReference type="GO" id="GO:0009236">
    <property type="term" value="P:cobalamin biosynthetic process"/>
    <property type="evidence" value="ECO:0007669"/>
    <property type="project" value="UniProtKB-UniPathway"/>
</dbReference>
<dbReference type="UniPathway" id="UPA00148"/>
<proteinExistence type="predicted"/>
<dbReference type="GO" id="GO:0032259">
    <property type="term" value="P:methylation"/>
    <property type="evidence" value="ECO:0007669"/>
    <property type="project" value="UniProtKB-KW"/>
</dbReference>
<dbReference type="Gene3D" id="3.40.1010.10">
    <property type="entry name" value="Cobalt-precorrin-4 Transmethylase, Domain 1"/>
    <property type="match status" value="1"/>
</dbReference>
<dbReference type="CDD" id="cd11646">
    <property type="entry name" value="Precorrin_3B_C17_MT"/>
    <property type="match status" value="1"/>
</dbReference>
<evidence type="ECO:0000313" key="7">
    <source>
        <dbReference type="EMBL" id="GFH63462.1"/>
    </source>
</evidence>
<dbReference type="SUPFAM" id="SSF53790">
    <property type="entry name" value="Tetrapyrrole methylase"/>
    <property type="match status" value="1"/>
</dbReference>
<dbReference type="PANTHER" id="PTHR47036">
    <property type="entry name" value="COBALT-FACTOR III C(17)-METHYLTRANSFERASE-RELATED"/>
    <property type="match status" value="1"/>
</dbReference>
<sequence>MKPASLSVVGIGPGEAGCLTPQARGVLEQACCVVGYPLYLELTPPELLRGKTVIATGMRHEQERCAAAVESALAGRRTALVCSGDSGIYALAGLVLELLEARGLLEILPFVIVPGIPALCAAAALLGAPLTHDFACISLSDLLTQWETIAKRLTAALQGDFVCVLYNPRSRSRPHYLADALEMAKVFRDAACPVGFVRNAFRKGQEVSVEELALFDPDRVDMLSLVIIGNSESRRLGRYMLTPRGYRTT</sequence>
<keyword evidence="4 7" id="KW-0808">Transferase</keyword>
<dbReference type="Gene3D" id="3.30.950.10">
    <property type="entry name" value="Methyltransferase, Cobalt-precorrin-4 Transmethylase, Domain 2"/>
    <property type="match status" value="1"/>
</dbReference>
<dbReference type="InterPro" id="IPR006363">
    <property type="entry name" value="Cbl_synth_CobJ/CibH_dom"/>
</dbReference>
<evidence type="ECO:0000256" key="1">
    <source>
        <dbReference type="ARBA" id="ARBA00004953"/>
    </source>
</evidence>